<dbReference type="EMBL" id="CP050124">
    <property type="protein sequence ID" value="QIP38505.1"/>
    <property type="molecule type" value="Genomic_DNA"/>
</dbReference>
<proteinExistence type="predicted"/>
<evidence type="ECO:0000313" key="2">
    <source>
        <dbReference type="Proteomes" id="UP000502345"/>
    </source>
</evidence>
<gene>
    <name evidence="1" type="ORF">G9444_1261</name>
</gene>
<accession>A0A6G9CN96</accession>
<dbReference type="AlphaFoldDB" id="A0A6G9CN96"/>
<reference evidence="1 2" key="1">
    <citation type="submission" date="2020-03" db="EMBL/GenBank/DDBJ databases">
        <title>Screen low temperature-resistant strains for efficient degradation of petroleum hydrocarbons under the low temperature.</title>
        <authorList>
            <person name="Wang Y."/>
            <person name="Chen J."/>
        </authorList>
    </citation>
    <scope>NUCLEOTIDE SEQUENCE [LARGE SCALE GENOMIC DNA]</scope>
    <source>
        <strain evidence="1 2">KB1</strain>
    </source>
</reference>
<organism evidence="1 2">
    <name type="scientific">Rhodococcus erythropolis</name>
    <name type="common">Arthrobacter picolinophilus</name>
    <dbReference type="NCBI Taxonomy" id="1833"/>
    <lineage>
        <taxon>Bacteria</taxon>
        <taxon>Bacillati</taxon>
        <taxon>Actinomycetota</taxon>
        <taxon>Actinomycetes</taxon>
        <taxon>Mycobacteriales</taxon>
        <taxon>Nocardiaceae</taxon>
        <taxon>Rhodococcus</taxon>
        <taxon>Rhodococcus erythropolis group</taxon>
    </lineage>
</organism>
<dbReference type="Proteomes" id="UP000502345">
    <property type="component" value="Chromosome"/>
</dbReference>
<protein>
    <submittedName>
        <fullName evidence="1">Uncharacterized protein</fullName>
    </submittedName>
</protein>
<sequence>MGSLEDFDIATLLQKVIAFFDGFSSDETEPPTG</sequence>
<name>A0A6G9CN96_RHOER</name>
<evidence type="ECO:0000313" key="1">
    <source>
        <dbReference type="EMBL" id="QIP38505.1"/>
    </source>
</evidence>